<keyword evidence="8" id="KW-1185">Reference proteome</keyword>
<dbReference type="PANTHER" id="PTHR34294:SF1">
    <property type="entry name" value="TRANSCRIPTIONAL REGULATOR LSRR"/>
    <property type="match status" value="1"/>
</dbReference>
<feature type="domain" description="Sugar-binding" evidence="5">
    <location>
        <begin position="68"/>
        <end position="322"/>
    </location>
</feature>
<dbReference type="InterPro" id="IPR037171">
    <property type="entry name" value="NagB/RpiA_transferase-like"/>
</dbReference>
<dbReference type="RefSeq" id="WP_183988582.1">
    <property type="nucleotide sequence ID" value="NZ_JACHHG010000016.1"/>
</dbReference>
<dbReference type="Pfam" id="PF04198">
    <property type="entry name" value="Sugar-bind"/>
    <property type="match status" value="1"/>
</dbReference>
<dbReference type="InterPro" id="IPR051054">
    <property type="entry name" value="SorC_transcr_regulators"/>
</dbReference>
<keyword evidence="2" id="KW-0805">Transcription regulation</keyword>
<evidence type="ECO:0000256" key="4">
    <source>
        <dbReference type="ARBA" id="ARBA00023163"/>
    </source>
</evidence>
<evidence type="ECO:0000259" key="6">
    <source>
        <dbReference type="Pfam" id="PF04545"/>
    </source>
</evidence>
<dbReference type="Proteomes" id="UP000569951">
    <property type="component" value="Unassembled WGS sequence"/>
</dbReference>
<dbReference type="GO" id="GO:0030246">
    <property type="term" value="F:carbohydrate binding"/>
    <property type="evidence" value="ECO:0007669"/>
    <property type="project" value="InterPro"/>
</dbReference>
<dbReference type="Gene3D" id="1.10.10.10">
    <property type="entry name" value="Winged helix-like DNA-binding domain superfamily/Winged helix DNA-binding domain"/>
    <property type="match status" value="1"/>
</dbReference>
<dbReference type="SUPFAM" id="SSF88659">
    <property type="entry name" value="Sigma3 and sigma4 domains of RNA polymerase sigma factors"/>
    <property type="match status" value="1"/>
</dbReference>
<organism evidence="7 8">
    <name type="scientific">Deinobacterium chartae</name>
    <dbReference type="NCBI Taxonomy" id="521158"/>
    <lineage>
        <taxon>Bacteria</taxon>
        <taxon>Thermotogati</taxon>
        <taxon>Deinococcota</taxon>
        <taxon>Deinococci</taxon>
        <taxon>Deinococcales</taxon>
        <taxon>Deinococcaceae</taxon>
        <taxon>Deinobacterium</taxon>
    </lineage>
</organism>
<gene>
    <name evidence="7" type="ORF">HNR42_003301</name>
</gene>
<name>A0A841I1Z2_9DEIO</name>
<evidence type="ECO:0000313" key="8">
    <source>
        <dbReference type="Proteomes" id="UP000569951"/>
    </source>
</evidence>
<sequence>MFTHDAKNRDTTTLAVQVARLYYYQGLTTPQIADELGISRPKVSRLLSHARSQGLVEVRVLDPREQPQLLEAQLRSRYGVRSVKVVPLPPESSEAEALARVAQFSANYLSGLIRSGSVVGLAWGTTLDAVSRHLTPKRTENVDFVQLNGSGNARDIASVYSATILERFAQNFGGRAHPFPVPTFFDYEETKRAMWRERSVRQLVELQQRANLLVYSVGAQNAPVPSHVYVGGYLEARDLAELARDGVVGDIATVFFRGDGSYRGIALNARATGPDLELFKTAQHALCVVSGRAKVLALRAALLGGYMNELITDERTARLLLEMG</sequence>
<feature type="domain" description="RNA polymerase sigma-70 region 4" evidence="6">
    <location>
        <begin position="18"/>
        <end position="51"/>
    </location>
</feature>
<dbReference type="GO" id="GO:0003700">
    <property type="term" value="F:DNA-binding transcription factor activity"/>
    <property type="evidence" value="ECO:0007669"/>
    <property type="project" value="InterPro"/>
</dbReference>
<evidence type="ECO:0000259" key="5">
    <source>
        <dbReference type="Pfam" id="PF04198"/>
    </source>
</evidence>
<dbReference type="SUPFAM" id="SSF100950">
    <property type="entry name" value="NagB/RpiA/CoA transferase-like"/>
    <property type="match status" value="1"/>
</dbReference>
<comment type="caution">
    <text evidence="7">The sequence shown here is derived from an EMBL/GenBank/DDBJ whole genome shotgun (WGS) entry which is preliminary data.</text>
</comment>
<dbReference type="PANTHER" id="PTHR34294">
    <property type="entry name" value="TRANSCRIPTIONAL REGULATOR-RELATED"/>
    <property type="match status" value="1"/>
</dbReference>
<dbReference type="GO" id="GO:0003677">
    <property type="term" value="F:DNA binding"/>
    <property type="evidence" value="ECO:0007669"/>
    <property type="project" value="UniProtKB-KW"/>
</dbReference>
<accession>A0A841I1Z2</accession>
<dbReference type="InterPro" id="IPR007324">
    <property type="entry name" value="Sugar-bd_dom_put"/>
</dbReference>
<dbReference type="InterPro" id="IPR007630">
    <property type="entry name" value="RNA_pol_sigma70_r4"/>
</dbReference>
<dbReference type="GO" id="GO:0006352">
    <property type="term" value="P:DNA-templated transcription initiation"/>
    <property type="evidence" value="ECO:0007669"/>
    <property type="project" value="InterPro"/>
</dbReference>
<evidence type="ECO:0000256" key="3">
    <source>
        <dbReference type="ARBA" id="ARBA00023125"/>
    </source>
</evidence>
<dbReference type="InterPro" id="IPR013324">
    <property type="entry name" value="RNA_pol_sigma_r3/r4-like"/>
</dbReference>
<dbReference type="Pfam" id="PF04545">
    <property type="entry name" value="Sigma70_r4"/>
    <property type="match status" value="1"/>
</dbReference>
<dbReference type="EMBL" id="JACHHG010000016">
    <property type="protein sequence ID" value="MBB6099841.1"/>
    <property type="molecule type" value="Genomic_DNA"/>
</dbReference>
<reference evidence="7 8" key="1">
    <citation type="submission" date="2020-08" db="EMBL/GenBank/DDBJ databases">
        <title>Genomic Encyclopedia of Type Strains, Phase IV (KMG-IV): sequencing the most valuable type-strain genomes for metagenomic binning, comparative biology and taxonomic classification.</title>
        <authorList>
            <person name="Goeker M."/>
        </authorList>
    </citation>
    <scope>NUCLEOTIDE SEQUENCE [LARGE SCALE GENOMIC DNA]</scope>
    <source>
        <strain evidence="7 8">DSM 21458</strain>
    </source>
</reference>
<proteinExistence type="inferred from homology"/>
<protein>
    <submittedName>
        <fullName evidence="7">DNA-binding transcriptional regulator LsrR (DeoR family)</fullName>
    </submittedName>
</protein>
<keyword evidence="3 7" id="KW-0238">DNA-binding</keyword>
<evidence type="ECO:0000256" key="1">
    <source>
        <dbReference type="ARBA" id="ARBA00010466"/>
    </source>
</evidence>
<dbReference type="InterPro" id="IPR036388">
    <property type="entry name" value="WH-like_DNA-bd_sf"/>
</dbReference>
<dbReference type="Gene3D" id="3.40.50.1360">
    <property type="match status" value="1"/>
</dbReference>
<evidence type="ECO:0000256" key="2">
    <source>
        <dbReference type="ARBA" id="ARBA00023015"/>
    </source>
</evidence>
<comment type="similarity">
    <text evidence="1">Belongs to the SorC transcriptional regulatory family.</text>
</comment>
<evidence type="ECO:0000313" key="7">
    <source>
        <dbReference type="EMBL" id="MBB6099841.1"/>
    </source>
</evidence>
<keyword evidence="4" id="KW-0804">Transcription</keyword>
<dbReference type="AlphaFoldDB" id="A0A841I1Z2"/>